<evidence type="ECO:0000256" key="16">
    <source>
        <dbReference type="SAM" id="MobiDB-lite"/>
    </source>
</evidence>
<dbReference type="EMBL" id="JADBJN010000003">
    <property type="protein sequence ID" value="KAG5670460.1"/>
    <property type="molecule type" value="Genomic_DNA"/>
</dbReference>
<keyword evidence="7" id="KW-0904">Protein phosphatase</keyword>
<dbReference type="PROSITE" id="PS50054">
    <property type="entry name" value="TYR_PHOSPHATASE_DUAL"/>
    <property type="match status" value="1"/>
</dbReference>
<gene>
    <name evidence="19" type="ORF">PVAND_000723</name>
</gene>
<dbReference type="InterPro" id="IPR013846">
    <property type="entry name" value="mRNA_cap_enzyme_C"/>
</dbReference>
<comment type="function">
    <text evidence="12">Bifunctional mRNA-capping enzyme exhibiting RNA 5'-triphosphate monophosphatase activity in the N-terminal part and mRNA guanylyltransferase activity in the C-terminal part. Catalyzes the first two steps of cap formation: by removing the gamma-phosphate from the 5'-triphosphate end of nascent mRNA to yield a diphosphate end, and by transferring the GMP moiety of GTP to the 5'-diphosphate terminus of RNA via a covalent enzyme-GMP reaction intermediate.</text>
</comment>
<comment type="catalytic activity">
    <reaction evidence="11">
        <text>a 5'-end diphospho-ribonucleoside in mRNA + GTP + H(+) = a 5'-end (5'-triphosphoguanosine)-ribonucleoside in mRNA + diphosphate</text>
        <dbReference type="Rhea" id="RHEA:67012"/>
        <dbReference type="Rhea" id="RHEA-COMP:17165"/>
        <dbReference type="Rhea" id="RHEA-COMP:17166"/>
        <dbReference type="ChEBI" id="CHEBI:15378"/>
        <dbReference type="ChEBI" id="CHEBI:33019"/>
        <dbReference type="ChEBI" id="CHEBI:37565"/>
        <dbReference type="ChEBI" id="CHEBI:167616"/>
        <dbReference type="ChEBI" id="CHEBI:167617"/>
        <dbReference type="EC" id="2.7.7.50"/>
    </reaction>
    <physiologicalReaction direction="left-to-right" evidence="11">
        <dbReference type="Rhea" id="RHEA:67013"/>
    </physiologicalReaction>
</comment>
<comment type="catalytic activity">
    <reaction evidence="12">
        <text>a 5'-end triphospho-ribonucleoside in mRNA + H2O = a 5'-end diphospho-ribonucleoside in mRNA + phosphate + H(+)</text>
        <dbReference type="Rhea" id="RHEA:67004"/>
        <dbReference type="Rhea" id="RHEA-COMP:17164"/>
        <dbReference type="Rhea" id="RHEA-COMP:17165"/>
        <dbReference type="ChEBI" id="CHEBI:15377"/>
        <dbReference type="ChEBI" id="CHEBI:15378"/>
        <dbReference type="ChEBI" id="CHEBI:43474"/>
        <dbReference type="ChEBI" id="CHEBI:167616"/>
        <dbReference type="ChEBI" id="CHEBI:167618"/>
        <dbReference type="EC" id="3.6.1.74"/>
    </reaction>
</comment>
<dbReference type="GO" id="GO:0005524">
    <property type="term" value="F:ATP binding"/>
    <property type="evidence" value="ECO:0007669"/>
    <property type="project" value="InterPro"/>
</dbReference>
<feature type="domain" description="Tyrosine-protein phosphatase" evidence="17">
    <location>
        <begin position="37"/>
        <end position="188"/>
    </location>
</feature>
<evidence type="ECO:0000256" key="15">
    <source>
        <dbReference type="PIRSR" id="PIRSR036958-3"/>
    </source>
</evidence>
<dbReference type="InterPro" id="IPR017074">
    <property type="entry name" value="mRNA_cap_enz_bifunc"/>
</dbReference>
<feature type="compositionally biased region" description="Polar residues" evidence="16">
    <location>
        <begin position="208"/>
        <end position="220"/>
    </location>
</feature>
<organism evidence="19 20">
    <name type="scientific">Polypedilum vanderplanki</name>
    <name type="common">Sleeping chironomid midge</name>
    <dbReference type="NCBI Taxonomy" id="319348"/>
    <lineage>
        <taxon>Eukaryota</taxon>
        <taxon>Metazoa</taxon>
        <taxon>Ecdysozoa</taxon>
        <taxon>Arthropoda</taxon>
        <taxon>Hexapoda</taxon>
        <taxon>Insecta</taxon>
        <taxon>Pterygota</taxon>
        <taxon>Neoptera</taxon>
        <taxon>Endopterygota</taxon>
        <taxon>Diptera</taxon>
        <taxon>Nematocera</taxon>
        <taxon>Chironomoidea</taxon>
        <taxon>Chironomidae</taxon>
        <taxon>Chironominae</taxon>
        <taxon>Polypedilum</taxon>
        <taxon>Polypedilum</taxon>
    </lineage>
</organism>
<dbReference type="InterPro" id="IPR016130">
    <property type="entry name" value="Tyr_Pase_AS"/>
</dbReference>
<dbReference type="Pfam" id="PF00782">
    <property type="entry name" value="DSPc"/>
    <property type="match status" value="1"/>
</dbReference>
<dbReference type="GO" id="GO:0005525">
    <property type="term" value="F:GTP binding"/>
    <property type="evidence" value="ECO:0007669"/>
    <property type="project" value="UniProtKB-UniRule"/>
</dbReference>
<feature type="active site" description="Phosphocysteine intermediate" evidence="13">
    <location>
        <position position="128"/>
    </location>
</feature>
<reference evidence="19" key="1">
    <citation type="submission" date="2021-03" db="EMBL/GenBank/DDBJ databases">
        <title>Chromosome level genome of the anhydrobiotic midge Polypedilum vanderplanki.</title>
        <authorList>
            <person name="Yoshida Y."/>
            <person name="Kikawada T."/>
            <person name="Gusev O."/>
        </authorList>
    </citation>
    <scope>NUCLEOTIDE SEQUENCE</scope>
    <source>
        <strain evidence="19">NIAS01</strain>
        <tissue evidence="19">Whole body or cell culture</tissue>
    </source>
</reference>
<evidence type="ECO:0000256" key="6">
    <source>
        <dbReference type="ARBA" id="ARBA00022801"/>
    </source>
</evidence>
<dbReference type="EC" id="2.7.7.50" evidence="12"/>
<dbReference type="InterPro" id="IPR020422">
    <property type="entry name" value="TYR_PHOSPHATASE_DUAL_dom"/>
</dbReference>
<comment type="similarity">
    <text evidence="12">In the C-terminal section; belongs to the eukaryotic GTase family.</text>
</comment>
<sequence>MSKSGPIPNRWLNCPNRSESIICNKFIAFKTPLDKKFDDQVEDKSFYPEMIFSLMKSYYNKKIGLWIDLTNTNRFYSRSEVERRDCQYVKLRCRGFGETPSIEQVRSFIEIVDEFVLSNPIDLIGIHCTHGFNRTGFLIVCYLVEKYDYDVAAAVQEFARARAPGIYKQEYITELFKRYGDEEDTLQAPELPDWCFEEEETPDDYNFPNDNQQQQPTTSNSRKRKRENDQQDDNEDIQNDDDDNEDKSDSGSSNGNKKRRKNEMIKLDATFMAGVSGVELMTDKKLVNELQHKIQNMCDFDKTGFPGSQPVSMDRDNIKLLHSKPYMVSWKADGTRYMMLIKQKDEIYFFDRDNACFKVHNIQFVDMEGQHLRNTLLDGEMVIDVVNHQKFPRYLVYDIIYLENENVGVLSFKERMRLIRDRIIMPRRRAIEKGRIRKEYEPFSIRVKDFWGVEHANKLLSEKFARQLSHEPDGLIFQPKLDPYMSGRCDDVLKWKPSEQNSVDFKVKIVMESGQGLLTQKKAFLYVGGFDQPFSAMKYTKDLKDLNNKIIECKYENNEWKFMRVRTDKSYPNAYTTAMAVCKSIQAPVTKEGLLEFIERFRFREEHEIMGPPTH</sequence>
<accession>A0A9J6BKT6</accession>
<evidence type="ECO:0000256" key="3">
    <source>
        <dbReference type="ARBA" id="ARBA00022679"/>
    </source>
</evidence>
<dbReference type="InterPro" id="IPR029021">
    <property type="entry name" value="Prot-tyrosine_phosphatase-like"/>
</dbReference>
<dbReference type="InterPro" id="IPR000387">
    <property type="entry name" value="Tyr_Pase_dom"/>
</dbReference>
<evidence type="ECO:0000256" key="11">
    <source>
        <dbReference type="ARBA" id="ARBA00044624"/>
    </source>
</evidence>
<evidence type="ECO:0000313" key="19">
    <source>
        <dbReference type="EMBL" id="KAG5670460.1"/>
    </source>
</evidence>
<dbReference type="InterPro" id="IPR000340">
    <property type="entry name" value="Dual-sp_phosphatase_cat-dom"/>
</dbReference>
<dbReference type="Gene3D" id="3.30.470.30">
    <property type="entry name" value="DNA ligase/mRNA capping enzyme"/>
    <property type="match status" value="1"/>
</dbReference>
<dbReference type="Gene3D" id="3.90.190.10">
    <property type="entry name" value="Protein tyrosine phosphatase superfamily"/>
    <property type="match status" value="1"/>
</dbReference>
<feature type="active site" description="N6-GMP-lysine intermediate" evidence="14">
    <location>
        <position position="331"/>
    </location>
</feature>
<dbReference type="InterPro" id="IPR012340">
    <property type="entry name" value="NA-bd_OB-fold"/>
</dbReference>
<dbReference type="GO" id="GO:0140818">
    <property type="term" value="F:mRNA 5'-triphosphate monophosphatase activity"/>
    <property type="evidence" value="ECO:0007669"/>
    <property type="project" value="UniProtKB-EC"/>
</dbReference>
<dbReference type="PROSITE" id="PS00383">
    <property type="entry name" value="TYR_PHOSPHATASE_1"/>
    <property type="match status" value="1"/>
</dbReference>
<feature type="region of interest" description="Disordered" evidence="16">
    <location>
        <begin position="199"/>
        <end position="261"/>
    </location>
</feature>
<proteinExistence type="inferred from homology"/>
<feature type="binding site" evidence="15">
    <location>
        <begin position="494"/>
        <end position="496"/>
    </location>
    <ligand>
        <name>GTP</name>
        <dbReference type="ChEBI" id="CHEBI:37565"/>
    </ligand>
</feature>
<dbReference type="GO" id="GO:0004651">
    <property type="term" value="F:polynucleotide 5'-phosphatase activity"/>
    <property type="evidence" value="ECO:0007669"/>
    <property type="project" value="UniProtKB-UniRule"/>
</dbReference>
<evidence type="ECO:0000259" key="18">
    <source>
        <dbReference type="PROSITE" id="PS50056"/>
    </source>
</evidence>
<dbReference type="GO" id="GO:0006370">
    <property type="term" value="P:7-methylguanosine mRNA capping"/>
    <property type="evidence" value="ECO:0007669"/>
    <property type="project" value="UniProtKB-UniRule"/>
</dbReference>
<keyword evidence="5 12" id="KW-0547">Nucleotide-binding</keyword>
<feature type="binding site" evidence="15">
    <location>
        <position position="352"/>
    </location>
    <ligand>
        <name>GTP</name>
        <dbReference type="ChEBI" id="CHEBI:37565"/>
    </ligand>
</feature>
<evidence type="ECO:0000256" key="5">
    <source>
        <dbReference type="ARBA" id="ARBA00022741"/>
    </source>
</evidence>
<evidence type="ECO:0000256" key="10">
    <source>
        <dbReference type="ARBA" id="ARBA00023242"/>
    </source>
</evidence>
<keyword evidence="9 12" id="KW-0342">GTP-binding</keyword>
<evidence type="ECO:0000256" key="9">
    <source>
        <dbReference type="ARBA" id="ARBA00023134"/>
    </source>
</evidence>
<evidence type="ECO:0000256" key="2">
    <source>
        <dbReference type="ARBA" id="ARBA00022664"/>
    </source>
</evidence>
<dbReference type="Pfam" id="PF01331">
    <property type="entry name" value="mRNA_cap_enzyme"/>
    <property type="match status" value="1"/>
</dbReference>
<dbReference type="InterPro" id="IPR001339">
    <property type="entry name" value="mRNA_cap_enzyme_adenylation"/>
</dbReference>
<evidence type="ECO:0000256" key="8">
    <source>
        <dbReference type="ARBA" id="ARBA00023042"/>
    </source>
</evidence>
<protein>
    <recommendedName>
        <fullName evidence="12">mRNA-capping enzyme</fullName>
    </recommendedName>
    <domain>
        <recommendedName>
            <fullName evidence="12">mRNA 5'-triphosphate monophosphatase</fullName>
            <ecNumber evidence="12">3.6.1.74</ecNumber>
        </recommendedName>
        <alternativeName>
            <fullName evidence="12">mRNA 5'-phosphatase</fullName>
        </alternativeName>
    </domain>
    <domain>
        <recommendedName>
            <fullName evidence="12">mRNA guanylyltransferase</fullName>
            <ecNumber evidence="12">2.7.7.50</ecNumber>
        </recommendedName>
        <alternativeName>
            <fullName evidence="12">GTP--RNA guanylyltransferase</fullName>
            <shortName evidence="12">GTase</shortName>
        </alternativeName>
    </domain>
</protein>
<evidence type="ECO:0000256" key="1">
    <source>
        <dbReference type="ARBA" id="ARBA00004123"/>
    </source>
</evidence>
<dbReference type="SUPFAM" id="SSF56091">
    <property type="entry name" value="DNA ligase/mRNA capping enzyme, catalytic domain"/>
    <property type="match status" value="1"/>
</dbReference>
<dbReference type="GO" id="GO:0004484">
    <property type="term" value="F:mRNA guanylyltransferase activity"/>
    <property type="evidence" value="ECO:0007669"/>
    <property type="project" value="UniProtKB-UniRule"/>
</dbReference>
<evidence type="ECO:0000256" key="7">
    <source>
        <dbReference type="ARBA" id="ARBA00022912"/>
    </source>
</evidence>
<evidence type="ECO:0000259" key="17">
    <source>
        <dbReference type="PROSITE" id="PS50054"/>
    </source>
</evidence>
<dbReference type="AlphaFoldDB" id="A0A9J6BKT6"/>
<comment type="caution">
    <text evidence="19">The sequence shown here is derived from an EMBL/GenBank/DDBJ whole genome shotgun (WGS) entry which is preliminary data.</text>
</comment>
<keyword evidence="4 12" id="KW-0548">Nucleotidyltransferase</keyword>
<dbReference type="FunFam" id="2.40.50.140:FF:000111">
    <property type="entry name" value="mRNA-capping enzyme"/>
    <property type="match status" value="1"/>
</dbReference>
<dbReference type="Pfam" id="PF03919">
    <property type="entry name" value="mRNA_cap_C"/>
    <property type="match status" value="1"/>
</dbReference>
<comment type="similarity">
    <text evidence="12">In the N-terminal section; belongs to the non-receptor class of the protein-tyrosine phosphatase family.</text>
</comment>
<name>A0A9J6BKT6_POLVA</name>
<evidence type="ECO:0000256" key="12">
    <source>
        <dbReference type="PIRNR" id="PIRNR036958"/>
    </source>
</evidence>
<evidence type="ECO:0000256" key="4">
    <source>
        <dbReference type="ARBA" id="ARBA00022695"/>
    </source>
</evidence>
<comment type="subcellular location">
    <subcellularLocation>
        <location evidence="1 12">Nucleus</location>
    </subcellularLocation>
</comment>
<evidence type="ECO:0000256" key="13">
    <source>
        <dbReference type="PIRSR" id="PIRSR036958-1"/>
    </source>
</evidence>
<feature type="binding site" evidence="15">
    <location>
        <begin position="564"/>
        <end position="569"/>
    </location>
    <ligand>
        <name>GTP</name>
        <dbReference type="ChEBI" id="CHEBI:37565"/>
    </ligand>
</feature>
<keyword evidence="2 12" id="KW-0507">mRNA processing</keyword>
<keyword evidence="3 12" id="KW-0808">Transferase</keyword>
<dbReference type="Proteomes" id="UP001107558">
    <property type="component" value="Chromosome 3"/>
</dbReference>
<dbReference type="PANTHER" id="PTHR10367:SF17">
    <property type="entry name" value="MRNA-CAPPING ENZYME"/>
    <property type="match status" value="1"/>
</dbReference>
<keyword evidence="8 12" id="KW-0506">mRNA capping</keyword>
<dbReference type="FunFam" id="3.30.470.30:FF:000040">
    <property type="entry name" value="mRNA-capping enzyme"/>
    <property type="match status" value="1"/>
</dbReference>
<dbReference type="GO" id="GO:0005634">
    <property type="term" value="C:nucleus"/>
    <property type="evidence" value="ECO:0007669"/>
    <property type="project" value="UniProtKB-SubCell"/>
</dbReference>
<keyword evidence="20" id="KW-1185">Reference proteome</keyword>
<dbReference type="OrthoDB" id="200924at2759"/>
<feature type="binding site" evidence="15">
    <location>
        <position position="336"/>
    </location>
    <ligand>
        <name>GTP</name>
        <dbReference type="ChEBI" id="CHEBI:37565"/>
    </ligand>
</feature>
<dbReference type="GO" id="GO:0004721">
    <property type="term" value="F:phosphoprotein phosphatase activity"/>
    <property type="evidence" value="ECO:0007669"/>
    <property type="project" value="UniProtKB-UniRule"/>
</dbReference>
<dbReference type="InterPro" id="IPR051029">
    <property type="entry name" value="mRNA_Capping_Enz/RNA_Phosphat"/>
</dbReference>
<dbReference type="PANTHER" id="PTHR10367">
    <property type="entry name" value="MRNA-CAPPING ENZYME"/>
    <property type="match status" value="1"/>
</dbReference>
<keyword evidence="10 12" id="KW-0539">Nucleus</keyword>
<dbReference type="SUPFAM" id="SSF50249">
    <property type="entry name" value="Nucleic acid-binding proteins"/>
    <property type="match status" value="1"/>
</dbReference>
<dbReference type="FunFam" id="3.90.190.10:FF:000040">
    <property type="entry name" value="mRNA-capping enzyme"/>
    <property type="match status" value="1"/>
</dbReference>
<feature type="binding site" evidence="15">
    <location>
        <begin position="378"/>
        <end position="380"/>
    </location>
    <ligand>
        <name>GTP</name>
        <dbReference type="ChEBI" id="CHEBI:37565"/>
    </ligand>
</feature>
<dbReference type="Gene3D" id="2.40.50.140">
    <property type="entry name" value="Nucleic acid-binding proteins"/>
    <property type="match status" value="1"/>
</dbReference>
<feature type="compositionally biased region" description="Acidic residues" evidence="16">
    <location>
        <begin position="230"/>
        <end position="246"/>
    </location>
</feature>
<evidence type="ECO:0000313" key="20">
    <source>
        <dbReference type="Proteomes" id="UP001107558"/>
    </source>
</evidence>
<evidence type="ECO:0000256" key="14">
    <source>
        <dbReference type="PIRSR" id="PIRSR036958-2"/>
    </source>
</evidence>
<dbReference type="PIRSF" id="PIRSF036958">
    <property type="entry name" value="mRNA_capping_HCE"/>
    <property type="match status" value="1"/>
</dbReference>
<feature type="domain" description="Tyrosine specific protein phosphatases" evidence="18">
    <location>
        <begin position="106"/>
        <end position="173"/>
    </location>
</feature>
<dbReference type="SUPFAM" id="SSF52799">
    <property type="entry name" value="(Phosphotyrosine protein) phosphatases II"/>
    <property type="match status" value="1"/>
</dbReference>
<dbReference type="CDD" id="cd07895">
    <property type="entry name" value="Adenylation_mRNA_capping"/>
    <property type="match status" value="1"/>
</dbReference>
<dbReference type="PROSITE" id="PS50056">
    <property type="entry name" value="TYR_PHOSPHATASE_2"/>
    <property type="match status" value="1"/>
</dbReference>
<keyword evidence="6 12" id="KW-0378">Hydrolase</keyword>
<dbReference type="EC" id="3.6.1.74" evidence="12"/>